<dbReference type="Proteomes" id="UP000828390">
    <property type="component" value="Unassembled WGS sequence"/>
</dbReference>
<gene>
    <name evidence="1" type="ORF">DPMN_069904</name>
</gene>
<comment type="caution">
    <text evidence="1">The sequence shown here is derived from an EMBL/GenBank/DDBJ whole genome shotgun (WGS) entry which is preliminary data.</text>
</comment>
<dbReference type="AlphaFoldDB" id="A0A9D3YZV9"/>
<accession>A0A9D3YZV9</accession>
<proteinExistence type="predicted"/>
<sequence>MLMSIPFTISLHTLDTHAITITWHTKYNVPPSTADYHKFSFFPRTVVQWNTLPSCVVSADRIPGFKSLLSTSVFLP</sequence>
<reference evidence="1" key="1">
    <citation type="journal article" date="2019" name="bioRxiv">
        <title>The Genome of the Zebra Mussel, Dreissena polymorpha: A Resource for Invasive Species Research.</title>
        <authorList>
            <person name="McCartney M.A."/>
            <person name="Auch B."/>
            <person name="Kono T."/>
            <person name="Mallez S."/>
            <person name="Zhang Y."/>
            <person name="Obille A."/>
            <person name="Becker A."/>
            <person name="Abrahante J.E."/>
            <person name="Garbe J."/>
            <person name="Badalamenti J.P."/>
            <person name="Herman A."/>
            <person name="Mangelson H."/>
            <person name="Liachko I."/>
            <person name="Sullivan S."/>
            <person name="Sone E.D."/>
            <person name="Koren S."/>
            <person name="Silverstein K.A.T."/>
            <person name="Beckman K.B."/>
            <person name="Gohl D.M."/>
        </authorList>
    </citation>
    <scope>NUCLEOTIDE SEQUENCE</scope>
    <source>
        <strain evidence="1">Duluth1</strain>
        <tissue evidence="1">Whole animal</tissue>
    </source>
</reference>
<organism evidence="1 2">
    <name type="scientific">Dreissena polymorpha</name>
    <name type="common">Zebra mussel</name>
    <name type="synonym">Mytilus polymorpha</name>
    <dbReference type="NCBI Taxonomy" id="45954"/>
    <lineage>
        <taxon>Eukaryota</taxon>
        <taxon>Metazoa</taxon>
        <taxon>Spiralia</taxon>
        <taxon>Lophotrochozoa</taxon>
        <taxon>Mollusca</taxon>
        <taxon>Bivalvia</taxon>
        <taxon>Autobranchia</taxon>
        <taxon>Heteroconchia</taxon>
        <taxon>Euheterodonta</taxon>
        <taxon>Imparidentia</taxon>
        <taxon>Neoheterodontei</taxon>
        <taxon>Myida</taxon>
        <taxon>Dreissenoidea</taxon>
        <taxon>Dreissenidae</taxon>
        <taxon>Dreissena</taxon>
    </lineage>
</organism>
<reference evidence="1" key="2">
    <citation type="submission" date="2020-11" db="EMBL/GenBank/DDBJ databases">
        <authorList>
            <person name="McCartney M.A."/>
            <person name="Auch B."/>
            <person name="Kono T."/>
            <person name="Mallez S."/>
            <person name="Becker A."/>
            <person name="Gohl D.M."/>
            <person name="Silverstein K.A.T."/>
            <person name="Koren S."/>
            <person name="Bechman K.B."/>
            <person name="Herman A."/>
            <person name="Abrahante J.E."/>
            <person name="Garbe J."/>
        </authorList>
    </citation>
    <scope>NUCLEOTIDE SEQUENCE</scope>
    <source>
        <strain evidence="1">Duluth1</strain>
        <tissue evidence="1">Whole animal</tissue>
    </source>
</reference>
<protein>
    <submittedName>
        <fullName evidence="1">Uncharacterized protein</fullName>
    </submittedName>
</protein>
<evidence type="ECO:0000313" key="2">
    <source>
        <dbReference type="Proteomes" id="UP000828390"/>
    </source>
</evidence>
<dbReference type="EMBL" id="JAIWYP010000014">
    <property type="protein sequence ID" value="KAH3710423.1"/>
    <property type="molecule type" value="Genomic_DNA"/>
</dbReference>
<name>A0A9D3YZV9_DREPO</name>
<evidence type="ECO:0000313" key="1">
    <source>
        <dbReference type="EMBL" id="KAH3710423.1"/>
    </source>
</evidence>
<keyword evidence="2" id="KW-1185">Reference proteome</keyword>